<accession>A0A2N5C7M1</accession>
<evidence type="ECO:0000256" key="2">
    <source>
        <dbReference type="ARBA" id="ARBA00002681"/>
    </source>
</evidence>
<evidence type="ECO:0000256" key="3">
    <source>
        <dbReference type="ARBA" id="ARBA00004961"/>
    </source>
</evidence>
<comment type="caution">
    <text evidence="9">The sequence shown here is derived from an EMBL/GenBank/DDBJ whole genome shotgun (WGS) entry which is preliminary data.</text>
</comment>
<dbReference type="PANTHER" id="PTHR11054:SF0">
    <property type="entry name" value="6-PHOSPHOGLUCONOLACTONASE"/>
    <property type="match status" value="1"/>
</dbReference>
<dbReference type="UniPathway" id="UPA00115">
    <property type="reaction ID" value="UER00409"/>
</dbReference>
<dbReference type="EC" id="3.1.1.31" evidence="5 7"/>
<dbReference type="STRING" id="82633.GCA_000974605_04580"/>
<gene>
    <name evidence="7 9" type="primary">pgl</name>
    <name evidence="9" type="ORF">CYJ10_22175</name>
</gene>
<dbReference type="Proteomes" id="UP000234341">
    <property type="component" value="Unassembled WGS sequence"/>
</dbReference>
<dbReference type="Pfam" id="PF01182">
    <property type="entry name" value="Glucosamine_iso"/>
    <property type="match status" value="1"/>
</dbReference>
<dbReference type="Gene3D" id="3.40.50.1360">
    <property type="match status" value="1"/>
</dbReference>
<proteinExistence type="inferred from homology"/>
<dbReference type="RefSeq" id="WP_101683612.1">
    <property type="nucleotide sequence ID" value="NZ_PJRP01000012.1"/>
</dbReference>
<dbReference type="EMBL" id="PJRP01000012">
    <property type="protein sequence ID" value="PLP98221.1"/>
    <property type="molecule type" value="Genomic_DNA"/>
</dbReference>
<evidence type="ECO:0000313" key="10">
    <source>
        <dbReference type="Proteomes" id="UP000234341"/>
    </source>
</evidence>
<dbReference type="InterPro" id="IPR037171">
    <property type="entry name" value="NagB/RpiA_transferase-like"/>
</dbReference>
<evidence type="ECO:0000256" key="6">
    <source>
        <dbReference type="ARBA" id="ARBA00020337"/>
    </source>
</evidence>
<comment type="similarity">
    <text evidence="4 7">Belongs to the glucosamine/galactosamine-6-phosphate isomerase family. 6-phosphogluconolactonase subfamily.</text>
</comment>
<dbReference type="InterPro" id="IPR006148">
    <property type="entry name" value="Glc/Gal-6P_isomerase"/>
</dbReference>
<protein>
    <recommendedName>
        <fullName evidence="6 7">6-phosphogluconolactonase</fullName>
        <shortName evidence="7">6PGL</shortName>
        <ecNumber evidence="5 7">3.1.1.31</ecNumber>
    </recommendedName>
</protein>
<evidence type="ECO:0000256" key="5">
    <source>
        <dbReference type="ARBA" id="ARBA00013198"/>
    </source>
</evidence>
<comment type="pathway">
    <text evidence="3 7">Carbohydrate degradation; pentose phosphate pathway; D-ribulose 5-phosphate from D-glucose 6-phosphate (oxidative stage): step 2/3.</text>
</comment>
<organism evidence="9 10">
    <name type="scientific">Cupriavidus pauculus</name>
    <dbReference type="NCBI Taxonomy" id="82633"/>
    <lineage>
        <taxon>Bacteria</taxon>
        <taxon>Pseudomonadati</taxon>
        <taxon>Pseudomonadota</taxon>
        <taxon>Betaproteobacteria</taxon>
        <taxon>Burkholderiales</taxon>
        <taxon>Burkholderiaceae</taxon>
        <taxon>Cupriavidus</taxon>
    </lineage>
</organism>
<comment type="catalytic activity">
    <reaction evidence="1 7">
        <text>6-phospho-D-glucono-1,5-lactone + H2O = 6-phospho-D-gluconate + H(+)</text>
        <dbReference type="Rhea" id="RHEA:12556"/>
        <dbReference type="ChEBI" id="CHEBI:15377"/>
        <dbReference type="ChEBI" id="CHEBI:15378"/>
        <dbReference type="ChEBI" id="CHEBI:57955"/>
        <dbReference type="ChEBI" id="CHEBI:58759"/>
        <dbReference type="EC" id="3.1.1.31"/>
    </reaction>
</comment>
<evidence type="ECO:0000313" key="9">
    <source>
        <dbReference type="EMBL" id="PLP98221.1"/>
    </source>
</evidence>
<evidence type="ECO:0000256" key="7">
    <source>
        <dbReference type="RuleBase" id="RU365095"/>
    </source>
</evidence>
<keyword evidence="7" id="KW-0378">Hydrolase</keyword>
<dbReference type="PANTHER" id="PTHR11054">
    <property type="entry name" value="6-PHOSPHOGLUCONOLACTONASE"/>
    <property type="match status" value="1"/>
</dbReference>
<evidence type="ECO:0000259" key="8">
    <source>
        <dbReference type="Pfam" id="PF01182"/>
    </source>
</evidence>
<comment type="function">
    <text evidence="2 7">Hydrolysis of 6-phosphogluconolactone to 6-phosphogluconate.</text>
</comment>
<name>A0A2N5C7M1_9BURK</name>
<feature type="domain" description="Glucosamine/galactosamine-6-phosphate isomerase" evidence="8">
    <location>
        <begin position="13"/>
        <end position="217"/>
    </location>
</feature>
<dbReference type="AlphaFoldDB" id="A0A2N5C7M1"/>
<dbReference type="CDD" id="cd01400">
    <property type="entry name" value="6PGL"/>
    <property type="match status" value="1"/>
</dbReference>
<dbReference type="InterPro" id="IPR039104">
    <property type="entry name" value="6PGL"/>
</dbReference>
<dbReference type="NCBIfam" id="TIGR01198">
    <property type="entry name" value="pgl"/>
    <property type="match status" value="1"/>
</dbReference>
<dbReference type="GO" id="GO:0017057">
    <property type="term" value="F:6-phosphogluconolactonase activity"/>
    <property type="evidence" value="ECO:0007669"/>
    <property type="project" value="UniProtKB-UniRule"/>
</dbReference>
<reference evidence="9 10" key="1">
    <citation type="submission" date="2017-12" db="EMBL/GenBank/DDBJ databases">
        <title>Genome sequence of the active heterotrophic nitrifier-denitrifier, Cupriavidus pauculus UM1.</title>
        <authorList>
            <person name="Putonti C."/>
            <person name="Castignetti D."/>
        </authorList>
    </citation>
    <scope>NUCLEOTIDE SEQUENCE [LARGE SCALE GENOMIC DNA]</scope>
    <source>
        <strain evidence="9 10">UM1</strain>
    </source>
</reference>
<sequence length="229" mass="24877">MRQFEHATLMDQAESLAISVSHALELVVKAKGWAVLAVSGGKSPVPMFERLRYRPIRWEAVTVTLVDERAVPPDHPDSNGALVRHHLLREGASVAGWAPLIRDEAEAAAPLQAVQRLNASFQQPDVVVLGMGDDGHTASLFPDAPELQTALSEPEPRYLVTHPSMAPHARVTLNLAALLAAERTFLAITGDKKNAVLERALQAPTPALPVSVVLARHRRGIDIFRTEAQ</sequence>
<dbReference type="InterPro" id="IPR005900">
    <property type="entry name" value="6-phosphogluconolactonase_DevB"/>
</dbReference>
<evidence type="ECO:0000256" key="4">
    <source>
        <dbReference type="ARBA" id="ARBA00010662"/>
    </source>
</evidence>
<dbReference type="OrthoDB" id="9810967at2"/>
<dbReference type="SUPFAM" id="SSF100950">
    <property type="entry name" value="NagB/RpiA/CoA transferase-like"/>
    <property type="match status" value="1"/>
</dbReference>
<dbReference type="GO" id="GO:0005975">
    <property type="term" value="P:carbohydrate metabolic process"/>
    <property type="evidence" value="ECO:0007669"/>
    <property type="project" value="UniProtKB-UniRule"/>
</dbReference>
<evidence type="ECO:0000256" key="1">
    <source>
        <dbReference type="ARBA" id="ARBA00000832"/>
    </source>
</evidence>
<dbReference type="GO" id="GO:0006098">
    <property type="term" value="P:pentose-phosphate shunt"/>
    <property type="evidence" value="ECO:0007669"/>
    <property type="project" value="UniProtKB-UniPathway"/>
</dbReference>